<keyword evidence="5" id="KW-0653">Protein transport</keyword>
<dbReference type="GO" id="GO:0043190">
    <property type="term" value="C:ATP-binding cassette (ABC) transporter complex"/>
    <property type="evidence" value="ECO:0007669"/>
    <property type="project" value="InterPro"/>
</dbReference>
<evidence type="ECO:0000313" key="8">
    <source>
        <dbReference type="Proteomes" id="UP000052013"/>
    </source>
</evidence>
<dbReference type="Gene3D" id="3.90.76.10">
    <property type="entry name" value="Dipeptide-binding Protein, Domain 1"/>
    <property type="match status" value="1"/>
</dbReference>
<dbReference type="FunFam" id="3.10.105.10:FF:000001">
    <property type="entry name" value="Oligopeptide ABC transporter, oligopeptide-binding protein"/>
    <property type="match status" value="1"/>
</dbReference>
<evidence type="ECO:0000256" key="3">
    <source>
        <dbReference type="ARBA" id="ARBA00022448"/>
    </source>
</evidence>
<keyword evidence="4" id="KW-0732">Signal</keyword>
<keyword evidence="5" id="KW-0571">Peptide transport</keyword>
<dbReference type="Gene3D" id="3.10.105.10">
    <property type="entry name" value="Dipeptide-binding Protein, Domain 3"/>
    <property type="match status" value="1"/>
</dbReference>
<name>A0A0R1S986_9LACO</name>
<dbReference type="SUPFAM" id="SSF53850">
    <property type="entry name" value="Periplasmic binding protein-like II"/>
    <property type="match status" value="1"/>
</dbReference>
<reference evidence="7 8" key="1">
    <citation type="journal article" date="2015" name="Genome Announc.">
        <title>Expanding the biotechnology potential of lactobacilli through comparative genomics of 213 strains and associated genera.</title>
        <authorList>
            <person name="Sun Z."/>
            <person name="Harris H.M."/>
            <person name="McCann A."/>
            <person name="Guo C."/>
            <person name="Argimon S."/>
            <person name="Zhang W."/>
            <person name="Yang X."/>
            <person name="Jeffery I.B."/>
            <person name="Cooney J.C."/>
            <person name="Kagawa T.F."/>
            <person name="Liu W."/>
            <person name="Song Y."/>
            <person name="Salvetti E."/>
            <person name="Wrobel A."/>
            <person name="Rasinkangas P."/>
            <person name="Parkhill J."/>
            <person name="Rea M.C."/>
            <person name="O'Sullivan O."/>
            <person name="Ritari J."/>
            <person name="Douillard F.P."/>
            <person name="Paul Ross R."/>
            <person name="Yang R."/>
            <person name="Briner A.E."/>
            <person name="Felis G.E."/>
            <person name="de Vos W.M."/>
            <person name="Barrangou R."/>
            <person name="Klaenhammer T.R."/>
            <person name="Caufield P.W."/>
            <person name="Cui Y."/>
            <person name="Zhang H."/>
            <person name="O'Toole P.W."/>
        </authorList>
    </citation>
    <scope>NUCLEOTIDE SEQUENCE [LARGE SCALE GENOMIC DNA]</scope>
    <source>
        <strain evidence="7 8">DSM 14421</strain>
    </source>
</reference>
<protein>
    <submittedName>
        <fullName evidence="7">Peptide ABC superfamily ATP binding cassette transporter, binding protein</fullName>
    </submittedName>
</protein>
<evidence type="ECO:0000256" key="1">
    <source>
        <dbReference type="ARBA" id="ARBA00004196"/>
    </source>
</evidence>
<dbReference type="PANTHER" id="PTHR30290:SF10">
    <property type="entry name" value="PERIPLASMIC OLIGOPEPTIDE-BINDING PROTEIN-RELATED"/>
    <property type="match status" value="1"/>
</dbReference>
<evidence type="ECO:0000256" key="4">
    <source>
        <dbReference type="ARBA" id="ARBA00022729"/>
    </source>
</evidence>
<evidence type="ECO:0000256" key="2">
    <source>
        <dbReference type="ARBA" id="ARBA00005695"/>
    </source>
</evidence>
<dbReference type="InterPro" id="IPR030678">
    <property type="entry name" value="Peptide/Ni-bd"/>
</dbReference>
<comment type="similarity">
    <text evidence="2">Belongs to the bacterial solute-binding protein 5 family.</text>
</comment>
<dbReference type="PATRIC" id="fig|1423739.3.peg.276"/>
<comment type="caution">
    <text evidence="7">The sequence shown here is derived from an EMBL/GenBank/DDBJ whole genome shotgun (WGS) entry which is preliminary data.</text>
</comment>
<dbReference type="STRING" id="1423739.FC85_GL000264"/>
<dbReference type="Gene3D" id="3.40.190.10">
    <property type="entry name" value="Periplasmic binding protein-like II"/>
    <property type="match status" value="1"/>
</dbReference>
<dbReference type="Proteomes" id="UP000052013">
    <property type="component" value="Unassembled WGS sequence"/>
</dbReference>
<evidence type="ECO:0000256" key="5">
    <source>
        <dbReference type="ARBA" id="ARBA00022856"/>
    </source>
</evidence>
<dbReference type="PIRSF" id="PIRSF002741">
    <property type="entry name" value="MppA"/>
    <property type="match status" value="1"/>
</dbReference>
<dbReference type="PANTHER" id="PTHR30290">
    <property type="entry name" value="PERIPLASMIC BINDING COMPONENT OF ABC TRANSPORTER"/>
    <property type="match status" value="1"/>
</dbReference>
<dbReference type="InterPro" id="IPR039424">
    <property type="entry name" value="SBP_5"/>
</dbReference>
<dbReference type="EMBL" id="AZEY01000068">
    <property type="protein sequence ID" value="KRL65436.1"/>
    <property type="molecule type" value="Genomic_DNA"/>
</dbReference>
<sequence>MVPSSISTMDTSKMTDLYSSQVANATNEGLLRMGNSKVTPGVAKSYKISNGGKTWTFNLRHSKWNDGKPVTAEDFVFAWQRTVSPKTASQYAYIFGNVKNATQISAGKMSPSKLGVKADGNYKLVVTLNKPQSFFKYMVAQGYYFPQEKSIVQKYGSNYATNATKNGYNGPFILKGWNGTNDTFKLVKNPKYWDAKKVKLSTVNFQTIKDPSTALNSYQSNKLDFTTLNGTQVKQYKNNKDYHDYLEASSFYLEMNEKKDPMFKNKNIRRALSLAIDKKQFVDKVLADGSIAPKGYVPAKMSSHNGKDFADQAYVKDAVEYNLAQAKKYWAKGLKETGKKSVSLTLLSDDTDGAKKNTEFVQSQLTKLPGLKITNQNVPFKTRLSRSQNGQFDLVITAWIADYPDPSNFLDLFTSTNSQNNGKWKNAQYDALIKKSESTDANNETARWNDMVQAEKILMNDQGIVPLYQQAQSTLMQSKVKGVQFFPTSPQWAWDKASIK</sequence>
<dbReference type="Pfam" id="PF00496">
    <property type="entry name" value="SBP_bac_5"/>
    <property type="match status" value="1"/>
</dbReference>
<proteinExistence type="inferred from homology"/>
<dbReference type="GO" id="GO:0015833">
    <property type="term" value="P:peptide transport"/>
    <property type="evidence" value="ECO:0007669"/>
    <property type="project" value="UniProtKB-KW"/>
</dbReference>
<evidence type="ECO:0000259" key="6">
    <source>
        <dbReference type="Pfam" id="PF00496"/>
    </source>
</evidence>
<dbReference type="GO" id="GO:0030288">
    <property type="term" value="C:outer membrane-bounded periplasmic space"/>
    <property type="evidence" value="ECO:0007669"/>
    <property type="project" value="UniProtKB-ARBA"/>
</dbReference>
<dbReference type="AlphaFoldDB" id="A0A0R1S986"/>
<organism evidence="7 8">
    <name type="scientific">Lentilactobacillus diolivorans DSM 14421</name>
    <dbReference type="NCBI Taxonomy" id="1423739"/>
    <lineage>
        <taxon>Bacteria</taxon>
        <taxon>Bacillati</taxon>
        <taxon>Bacillota</taxon>
        <taxon>Bacilli</taxon>
        <taxon>Lactobacillales</taxon>
        <taxon>Lactobacillaceae</taxon>
        <taxon>Lentilactobacillus</taxon>
    </lineage>
</organism>
<dbReference type="FunFam" id="3.90.76.10:FF:000001">
    <property type="entry name" value="Oligopeptide ABC transporter substrate-binding protein"/>
    <property type="match status" value="1"/>
</dbReference>
<accession>A0A0R1S986</accession>
<keyword evidence="3" id="KW-0813">Transport</keyword>
<comment type="subcellular location">
    <subcellularLocation>
        <location evidence="1">Cell envelope</location>
    </subcellularLocation>
</comment>
<dbReference type="InterPro" id="IPR000914">
    <property type="entry name" value="SBP_5_dom"/>
</dbReference>
<evidence type="ECO:0000313" key="7">
    <source>
        <dbReference type="EMBL" id="KRL65436.1"/>
    </source>
</evidence>
<feature type="domain" description="Solute-binding protein family 5" evidence="6">
    <location>
        <begin position="37"/>
        <end position="420"/>
    </location>
</feature>
<dbReference type="GO" id="GO:1904680">
    <property type="term" value="F:peptide transmembrane transporter activity"/>
    <property type="evidence" value="ECO:0007669"/>
    <property type="project" value="TreeGrafter"/>
</dbReference>
<dbReference type="CDD" id="cd08504">
    <property type="entry name" value="PBP2_OppA"/>
    <property type="match status" value="1"/>
</dbReference>
<gene>
    <name evidence="7" type="ORF">FC85_GL000264</name>
</gene>